<feature type="transmembrane region" description="Helical" evidence="1">
    <location>
        <begin position="123"/>
        <end position="139"/>
    </location>
</feature>
<feature type="transmembrane region" description="Helical" evidence="1">
    <location>
        <begin position="394"/>
        <end position="415"/>
    </location>
</feature>
<evidence type="ECO:0008006" key="4">
    <source>
        <dbReference type="Google" id="ProtNLM"/>
    </source>
</evidence>
<protein>
    <recommendedName>
        <fullName evidence="4">Polysaccharide biosynthesis protein</fullName>
    </recommendedName>
</protein>
<dbReference type="EMBL" id="LS398110">
    <property type="protein sequence ID" value="SPP97727.1"/>
    <property type="molecule type" value="Genomic_DNA"/>
</dbReference>
<organism evidence="2 3">
    <name type="scientific">Bradyrhizobium vignae</name>
    <dbReference type="NCBI Taxonomy" id="1549949"/>
    <lineage>
        <taxon>Bacteria</taxon>
        <taxon>Pseudomonadati</taxon>
        <taxon>Pseudomonadota</taxon>
        <taxon>Alphaproteobacteria</taxon>
        <taxon>Hyphomicrobiales</taxon>
        <taxon>Nitrobacteraceae</taxon>
        <taxon>Bradyrhizobium</taxon>
    </lineage>
</organism>
<feature type="transmembrane region" description="Helical" evidence="1">
    <location>
        <begin position="339"/>
        <end position="359"/>
    </location>
</feature>
<sequence>MRALTQHFADLKKLRQWGTFLSGSVLSQGLAALTGLLIVRWMTLEDYAIYTITTVVLGTITLLTKGGTHLGFAAIVGRTWPDRMHAASALDAALRQRRLISAVILPVLTPIAVWLLVRNGARGSVIATLLCLLTIYWFADMRTRLVDQILFFAGRASRTQVLDTALSAIRLTLVSGLHHLGVLGATTAMAAAAGVALIRVPFIERWTLRETPFKTAIKNDAYFSEIRKITIRQFPLEVFSCVQAQLIFLVIAWIGLPTQTAEFGALSRITQLLLPVQAFIQAFAIPSFSRTKQHVGLALCRWILIGLLPSAALLLSSLIAPSAFLWLIGPQYGALKSELVICALGVAANSVGSIALQLIGHRGWNIWAWLQIPTTLAWCLIGLTVFDFSKITGVLWLQVGFALGPLSAFAGDILAAHRRGEFSTQAPVK</sequence>
<dbReference type="Proteomes" id="UP000246085">
    <property type="component" value="Chromosome BRAD3257"/>
</dbReference>
<keyword evidence="1" id="KW-1133">Transmembrane helix</keyword>
<feature type="transmembrane region" description="Helical" evidence="1">
    <location>
        <begin position="47"/>
        <end position="77"/>
    </location>
</feature>
<feature type="transmembrane region" description="Helical" evidence="1">
    <location>
        <begin position="300"/>
        <end position="327"/>
    </location>
</feature>
<evidence type="ECO:0000256" key="1">
    <source>
        <dbReference type="SAM" id="Phobius"/>
    </source>
</evidence>
<evidence type="ECO:0000313" key="2">
    <source>
        <dbReference type="EMBL" id="SPP97727.1"/>
    </source>
</evidence>
<feature type="transmembrane region" description="Helical" evidence="1">
    <location>
        <begin position="234"/>
        <end position="256"/>
    </location>
</feature>
<dbReference type="RefSeq" id="WP_160118880.1">
    <property type="nucleotide sequence ID" value="NZ_LS398110.1"/>
</dbReference>
<dbReference type="AlphaFoldDB" id="A0A2U3Q8L7"/>
<feature type="transmembrane region" description="Helical" evidence="1">
    <location>
        <begin position="268"/>
        <end position="288"/>
    </location>
</feature>
<feature type="transmembrane region" description="Helical" evidence="1">
    <location>
        <begin position="366"/>
        <end position="388"/>
    </location>
</feature>
<reference evidence="2 3" key="1">
    <citation type="submission" date="2018-03" db="EMBL/GenBank/DDBJ databases">
        <authorList>
            <person name="Gully D."/>
        </authorList>
    </citation>
    <scope>NUCLEOTIDE SEQUENCE [LARGE SCALE GENOMIC DNA]</scope>
    <source>
        <strain evidence="2">ORS3257</strain>
    </source>
</reference>
<evidence type="ECO:0000313" key="3">
    <source>
        <dbReference type="Proteomes" id="UP000246085"/>
    </source>
</evidence>
<proteinExistence type="predicted"/>
<feature type="transmembrane region" description="Helical" evidence="1">
    <location>
        <begin position="20"/>
        <end position="41"/>
    </location>
</feature>
<gene>
    <name evidence="2" type="ORF">BRAD3257_6857</name>
</gene>
<dbReference type="KEGG" id="bvz:BRAD3257_6857"/>
<feature type="transmembrane region" description="Helical" evidence="1">
    <location>
        <begin position="98"/>
        <end position="117"/>
    </location>
</feature>
<name>A0A2U3Q8L7_9BRAD</name>
<keyword evidence="1" id="KW-0812">Transmembrane</keyword>
<accession>A0A2U3Q8L7</accession>
<keyword evidence="1" id="KW-0472">Membrane</keyword>